<dbReference type="GO" id="GO:0042255">
    <property type="term" value="P:ribosome assembly"/>
    <property type="evidence" value="ECO:0007669"/>
    <property type="project" value="UniProtKB-ARBA"/>
</dbReference>
<evidence type="ECO:0000256" key="7">
    <source>
        <dbReference type="ARBA" id="ARBA00038437"/>
    </source>
</evidence>
<evidence type="ECO:0000259" key="14">
    <source>
        <dbReference type="PROSITE" id="PS51195"/>
    </source>
</evidence>
<gene>
    <name evidence="15" type="ordered locus">Fluta_1912</name>
</gene>
<comment type="catalytic activity">
    <reaction evidence="8">
        <text>ATP + H2O = ADP + phosphate + H(+)</text>
        <dbReference type="Rhea" id="RHEA:13065"/>
        <dbReference type="ChEBI" id="CHEBI:15377"/>
        <dbReference type="ChEBI" id="CHEBI:15378"/>
        <dbReference type="ChEBI" id="CHEBI:30616"/>
        <dbReference type="ChEBI" id="CHEBI:43474"/>
        <dbReference type="ChEBI" id="CHEBI:456216"/>
        <dbReference type="EC" id="3.6.4.13"/>
    </reaction>
</comment>
<dbReference type="RefSeq" id="WP_013686669.1">
    <property type="nucleotide sequence ID" value="NC_015321.1"/>
</dbReference>
<dbReference type="GO" id="GO:0005524">
    <property type="term" value="F:ATP binding"/>
    <property type="evidence" value="ECO:0007669"/>
    <property type="project" value="UniProtKB-KW"/>
</dbReference>
<dbReference type="GO" id="GO:0003724">
    <property type="term" value="F:RNA helicase activity"/>
    <property type="evidence" value="ECO:0007669"/>
    <property type="project" value="UniProtKB-EC"/>
</dbReference>
<dbReference type="SMART" id="SM00487">
    <property type="entry name" value="DEXDc"/>
    <property type="match status" value="1"/>
</dbReference>
<dbReference type="PROSITE" id="PS51192">
    <property type="entry name" value="HELICASE_ATP_BIND_1"/>
    <property type="match status" value="1"/>
</dbReference>
<dbReference type="FunFam" id="3.40.50.300:FF:000108">
    <property type="entry name" value="ATP-dependent RNA helicase RhlE"/>
    <property type="match status" value="1"/>
</dbReference>
<dbReference type="Proteomes" id="UP000007463">
    <property type="component" value="Chromosome"/>
</dbReference>
<dbReference type="OrthoDB" id="9785240at2"/>
<dbReference type="InterPro" id="IPR050079">
    <property type="entry name" value="DEAD_box_RNA_helicase"/>
</dbReference>
<dbReference type="CDD" id="cd00268">
    <property type="entry name" value="DEADc"/>
    <property type="match status" value="1"/>
</dbReference>
<protein>
    <recommendedName>
        <fullName evidence="9">DEAD-box ATP-dependent RNA helicase RhpA</fullName>
        <ecNumber evidence="1">3.6.4.13</ecNumber>
    </recommendedName>
</protein>
<reference evidence="16" key="2">
    <citation type="submission" date="2011-02" db="EMBL/GenBank/DDBJ databases">
        <title>The complete genome of Fluviicola taffensis DSM 16823.</title>
        <authorList>
            <consortium name="US DOE Joint Genome Institute (JGI-PGF)"/>
            <person name="Lucas S."/>
            <person name="Copeland A."/>
            <person name="Lapidus A."/>
            <person name="Bruce D."/>
            <person name="Goodwin L."/>
            <person name="Pitluck S."/>
            <person name="Kyrpides N."/>
            <person name="Mavromatis K."/>
            <person name="Ivanova N."/>
            <person name="Mikhailova N."/>
            <person name="Pagani I."/>
            <person name="Chertkov O."/>
            <person name="Detter J.C."/>
            <person name="Han C."/>
            <person name="Tapia R."/>
            <person name="Land M."/>
            <person name="Hauser L."/>
            <person name="Markowitz V."/>
            <person name="Cheng J.-F."/>
            <person name="Hugenholtz P."/>
            <person name="Woyke T."/>
            <person name="Wu D."/>
            <person name="Tindall B."/>
            <person name="Pomrenke H.G."/>
            <person name="Brambilla E."/>
            <person name="Klenk H.-P."/>
            <person name="Eisen J.A."/>
        </authorList>
    </citation>
    <scope>NUCLEOTIDE SEQUENCE [LARGE SCALE GENOMIC DNA]</scope>
    <source>
        <strain evidence="16">DSM 16823 / RW262 / RW262</strain>
    </source>
</reference>
<dbReference type="InterPro" id="IPR014001">
    <property type="entry name" value="Helicase_ATP-bd"/>
</dbReference>
<reference evidence="15 16" key="1">
    <citation type="journal article" date="2011" name="Stand. Genomic Sci.">
        <title>Complete genome sequence of the gliding freshwater bacterium Fluviicola taffensis type strain (RW262).</title>
        <authorList>
            <person name="Woyke T."/>
            <person name="Chertkov O."/>
            <person name="Lapidus A."/>
            <person name="Nolan M."/>
            <person name="Lucas S."/>
            <person name="Del Rio T.G."/>
            <person name="Tice H."/>
            <person name="Cheng J.F."/>
            <person name="Tapia R."/>
            <person name="Han C."/>
            <person name="Goodwin L."/>
            <person name="Pitluck S."/>
            <person name="Liolios K."/>
            <person name="Pagani I."/>
            <person name="Ivanova N."/>
            <person name="Huntemann M."/>
            <person name="Mavromatis K."/>
            <person name="Mikhailova N."/>
            <person name="Pati A."/>
            <person name="Chen A."/>
            <person name="Palaniappan K."/>
            <person name="Land M."/>
            <person name="Hauser L."/>
            <person name="Brambilla E.M."/>
            <person name="Rohde M."/>
            <person name="Mwirichia R."/>
            <person name="Sikorski J."/>
            <person name="Tindall B.J."/>
            <person name="Goker M."/>
            <person name="Bristow J."/>
            <person name="Eisen J.A."/>
            <person name="Markowitz V."/>
            <person name="Hugenholtz P."/>
            <person name="Klenk H.P."/>
            <person name="Kyrpides N.C."/>
        </authorList>
    </citation>
    <scope>NUCLEOTIDE SEQUENCE [LARGE SCALE GENOMIC DNA]</scope>
    <source>
        <strain evidence="16">DSM 16823 / RW262 / RW262</strain>
    </source>
</reference>
<dbReference type="PROSITE" id="PS51194">
    <property type="entry name" value="HELICASE_CTER"/>
    <property type="match status" value="1"/>
</dbReference>
<feature type="short sequence motif" description="Q motif" evidence="10">
    <location>
        <begin position="1"/>
        <end position="29"/>
    </location>
</feature>
<evidence type="ECO:0000256" key="4">
    <source>
        <dbReference type="ARBA" id="ARBA00022801"/>
    </source>
</evidence>
<dbReference type="HOGENOM" id="CLU_003041_28_3_10"/>
<dbReference type="SMART" id="SM00490">
    <property type="entry name" value="HELICc"/>
    <property type="match status" value="1"/>
</dbReference>
<dbReference type="AlphaFoldDB" id="F2IJ41"/>
<dbReference type="PROSITE" id="PS00039">
    <property type="entry name" value="DEAD_ATP_HELICASE"/>
    <property type="match status" value="1"/>
</dbReference>
<evidence type="ECO:0000313" key="16">
    <source>
        <dbReference type="Proteomes" id="UP000007463"/>
    </source>
</evidence>
<evidence type="ECO:0000256" key="1">
    <source>
        <dbReference type="ARBA" id="ARBA00012552"/>
    </source>
</evidence>
<dbReference type="InterPro" id="IPR027417">
    <property type="entry name" value="P-loop_NTPase"/>
</dbReference>
<organism evidence="15 16">
    <name type="scientific">Fluviicola taffensis (strain DSM 16823 / NCIMB 13979 / RW262)</name>
    <dbReference type="NCBI Taxonomy" id="755732"/>
    <lineage>
        <taxon>Bacteria</taxon>
        <taxon>Pseudomonadati</taxon>
        <taxon>Bacteroidota</taxon>
        <taxon>Flavobacteriia</taxon>
        <taxon>Flavobacteriales</taxon>
        <taxon>Crocinitomicaceae</taxon>
        <taxon>Fluviicola</taxon>
    </lineage>
</organism>
<keyword evidence="3 11" id="KW-0547">Nucleotide-binding</keyword>
<dbReference type="PANTHER" id="PTHR47959:SF13">
    <property type="entry name" value="ATP-DEPENDENT RNA HELICASE RHLE"/>
    <property type="match status" value="1"/>
</dbReference>
<dbReference type="CDD" id="cd18787">
    <property type="entry name" value="SF2_C_DEAD"/>
    <property type="match status" value="1"/>
</dbReference>
<evidence type="ECO:0000256" key="8">
    <source>
        <dbReference type="ARBA" id="ARBA00047984"/>
    </source>
</evidence>
<keyword evidence="2" id="KW-0963">Cytoplasm</keyword>
<keyword evidence="16" id="KW-1185">Reference proteome</keyword>
<evidence type="ECO:0000256" key="2">
    <source>
        <dbReference type="ARBA" id="ARBA00022490"/>
    </source>
</evidence>
<evidence type="ECO:0000259" key="12">
    <source>
        <dbReference type="PROSITE" id="PS51192"/>
    </source>
</evidence>
<dbReference type="Pfam" id="PF00270">
    <property type="entry name" value="DEAD"/>
    <property type="match status" value="1"/>
</dbReference>
<feature type="domain" description="DEAD-box RNA helicase Q" evidence="14">
    <location>
        <begin position="1"/>
        <end position="29"/>
    </location>
</feature>
<dbReference type="STRING" id="755732.Fluta_1912"/>
<dbReference type="GO" id="GO:0016787">
    <property type="term" value="F:hydrolase activity"/>
    <property type="evidence" value="ECO:0007669"/>
    <property type="project" value="UniProtKB-KW"/>
</dbReference>
<evidence type="ECO:0000256" key="9">
    <source>
        <dbReference type="ARBA" id="ARBA00074363"/>
    </source>
</evidence>
<feature type="domain" description="Helicase ATP-binding" evidence="12">
    <location>
        <begin position="32"/>
        <end position="207"/>
    </location>
</feature>
<comment type="similarity">
    <text evidence="7 11">Belongs to the DEAD box helicase family.</text>
</comment>
<dbReference type="KEGG" id="fte:Fluta_1912"/>
<dbReference type="InterPro" id="IPR011545">
    <property type="entry name" value="DEAD/DEAH_box_helicase_dom"/>
</dbReference>
<dbReference type="GO" id="GO:0003676">
    <property type="term" value="F:nucleic acid binding"/>
    <property type="evidence" value="ECO:0007669"/>
    <property type="project" value="InterPro"/>
</dbReference>
<dbReference type="GO" id="GO:0005829">
    <property type="term" value="C:cytosol"/>
    <property type="evidence" value="ECO:0007669"/>
    <property type="project" value="TreeGrafter"/>
</dbReference>
<evidence type="ECO:0000256" key="5">
    <source>
        <dbReference type="ARBA" id="ARBA00022806"/>
    </source>
</evidence>
<dbReference type="EC" id="3.6.4.13" evidence="1"/>
<evidence type="ECO:0000256" key="11">
    <source>
        <dbReference type="RuleBase" id="RU000492"/>
    </source>
</evidence>
<keyword evidence="5 11" id="KW-0347">Helicase</keyword>
<dbReference type="PANTHER" id="PTHR47959">
    <property type="entry name" value="ATP-DEPENDENT RNA HELICASE RHLE-RELATED"/>
    <property type="match status" value="1"/>
</dbReference>
<dbReference type="PROSITE" id="PS51195">
    <property type="entry name" value="Q_MOTIF"/>
    <property type="match status" value="1"/>
</dbReference>
<evidence type="ECO:0000313" key="15">
    <source>
        <dbReference type="EMBL" id="AEA43899.1"/>
    </source>
</evidence>
<sequence>MQFDELNLLPHLLDALKELEYTTPTPIQEQSIPSLLQGKDLFGCAQTGTGKTAAFALPILQHLDPDGQVKGKRPIRCLVLAPTRELANQINDSFKSYGKHSKLRSMVIFGGVNQNKQVNQLNAGIDILVATPGRLLDLMNQGHIQLSKITHFVLDEADRMLDMGFIHDIKKILPRLPKNKQNIFFSATISPTIMELAGTILFDPVNVRVTPVSSTAEIVEQFVYYVEKADKRNFLKQLIKTENISHAIVFTRTKHGADRVARELTKSGLKAEAIHGDKSQNARERALAGFKNRTVSFLIATDIASRGIDIDLLEYVINFEIPEVAETYVHRIGRTGRAGASGIAYTLCSSEEKAYLKAIQKLINQQIPERTLKKA</sequence>
<dbReference type="Pfam" id="PF00271">
    <property type="entry name" value="Helicase_C"/>
    <property type="match status" value="1"/>
</dbReference>
<keyword evidence="4 11" id="KW-0378">Hydrolase</keyword>
<evidence type="ECO:0000256" key="6">
    <source>
        <dbReference type="ARBA" id="ARBA00022840"/>
    </source>
</evidence>
<evidence type="ECO:0000256" key="10">
    <source>
        <dbReference type="PROSITE-ProRule" id="PRU00552"/>
    </source>
</evidence>
<dbReference type="EMBL" id="CP002542">
    <property type="protein sequence ID" value="AEA43899.1"/>
    <property type="molecule type" value="Genomic_DNA"/>
</dbReference>
<accession>F2IJ41</accession>
<dbReference type="InterPro" id="IPR044742">
    <property type="entry name" value="DEAD/DEAH_RhlB"/>
</dbReference>
<keyword evidence="6 11" id="KW-0067">ATP-binding</keyword>
<proteinExistence type="inferred from homology"/>
<evidence type="ECO:0000259" key="13">
    <source>
        <dbReference type="PROSITE" id="PS51194"/>
    </source>
</evidence>
<dbReference type="Gene3D" id="3.40.50.300">
    <property type="entry name" value="P-loop containing nucleotide triphosphate hydrolases"/>
    <property type="match status" value="2"/>
</dbReference>
<dbReference type="InterPro" id="IPR001650">
    <property type="entry name" value="Helicase_C-like"/>
</dbReference>
<evidence type="ECO:0000256" key="3">
    <source>
        <dbReference type="ARBA" id="ARBA00022741"/>
    </source>
</evidence>
<name>F2IJ41_FLUTR</name>
<feature type="domain" description="Helicase C-terminal" evidence="13">
    <location>
        <begin position="218"/>
        <end position="375"/>
    </location>
</feature>
<dbReference type="InterPro" id="IPR000629">
    <property type="entry name" value="RNA-helicase_DEAD-box_CS"/>
</dbReference>
<dbReference type="GO" id="GO:0009266">
    <property type="term" value="P:response to temperature stimulus"/>
    <property type="evidence" value="ECO:0007669"/>
    <property type="project" value="UniProtKB-ARBA"/>
</dbReference>
<dbReference type="SUPFAM" id="SSF52540">
    <property type="entry name" value="P-loop containing nucleoside triphosphate hydrolases"/>
    <property type="match status" value="1"/>
</dbReference>
<dbReference type="InterPro" id="IPR014014">
    <property type="entry name" value="RNA_helicase_DEAD_Q_motif"/>
</dbReference>
<dbReference type="eggNOG" id="COG0513">
    <property type="taxonomic scope" value="Bacteria"/>
</dbReference>